<dbReference type="CDD" id="cd07377">
    <property type="entry name" value="WHTH_GntR"/>
    <property type="match status" value="1"/>
</dbReference>
<dbReference type="AlphaFoldDB" id="A0A9W3PB82"/>
<protein>
    <submittedName>
        <fullName evidence="5">Transcriptional regulator</fullName>
    </submittedName>
</protein>
<dbReference type="InterPro" id="IPR011711">
    <property type="entry name" value="GntR_C"/>
</dbReference>
<dbReference type="InterPro" id="IPR036388">
    <property type="entry name" value="WH-like_DNA-bd_sf"/>
</dbReference>
<dbReference type="SMART" id="SM00345">
    <property type="entry name" value="HTH_GNTR"/>
    <property type="match status" value="1"/>
</dbReference>
<evidence type="ECO:0000256" key="1">
    <source>
        <dbReference type="ARBA" id="ARBA00023015"/>
    </source>
</evidence>
<feature type="domain" description="HTH gntR-type" evidence="4">
    <location>
        <begin position="38"/>
        <end position="105"/>
    </location>
</feature>
<keyword evidence="2" id="KW-0238">DNA-binding</keyword>
<dbReference type="SUPFAM" id="SSF48008">
    <property type="entry name" value="GntR ligand-binding domain-like"/>
    <property type="match status" value="1"/>
</dbReference>
<dbReference type="Pfam" id="PF00392">
    <property type="entry name" value="GntR"/>
    <property type="match status" value="1"/>
</dbReference>
<gene>
    <name evidence="5" type="ORF">GEM_3976</name>
</gene>
<dbReference type="GO" id="GO:0003677">
    <property type="term" value="F:DNA binding"/>
    <property type="evidence" value="ECO:0007669"/>
    <property type="project" value="UniProtKB-KW"/>
</dbReference>
<organism evidence="5 6">
    <name type="scientific">Burkholderia cepacia GG4</name>
    <dbReference type="NCBI Taxonomy" id="1009846"/>
    <lineage>
        <taxon>Bacteria</taxon>
        <taxon>Pseudomonadati</taxon>
        <taxon>Pseudomonadota</taxon>
        <taxon>Betaproteobacteria</taxon>
        <taxon>Burkholderiales</taxon>
        <taxon>Burkholderiaceae</taxon>
        <taxon>Burkholderia</taxon>
        <taxon>Burkholderia cepacia complex</taxon>
    </lineage>
</organism>
<evidence type="ECO:0000313" key="6">
    <source>
        <dbReference type="Proteomes" id="UP000032866"/>
    </source>
</evidence>
<dbReference type="PROSITE" id="PS50949">
    <property type="entry name" value="HTH_GNTR"/>
    <property type="match status" value="1"/>
</dbReference>
<dbReference type="SUPFAM" id="SSF46785">
    <property type="entry name" value="Winged helix' DNA-binding domain"/>
    <property type="match status" value="1"/>
</dbReference>
<dbReference type="Gene3D" id="1.20.120.530">
    <property type="entry name" value="GntR ligand-binding domain-like"/>
    <property type="match status" value="1"/>
</dbReference>
<dbReference type="Pfam" id="PF07729">
    <property type="entry name" value="FCD"/>
    <property type="match status" value="1"/>
</dbReference>
<reference evidence="5 6" key="1">
    <citation type="journal article" date="2012" name="J. Bacteriol.">
        <title>Complete Genome Sequence of Burkholderia sp. Strain GG4, a Betaproteobacterium That Reduces 3-Oxo-N-Acylhomoserine Lactones and Produces Different N-Acylhomoserine Lactones.</title>
        <authorList>
            <person name="Hong K.W."/>
            <person name="Koh C.L."/>
            <person name="Sam C.K."/>
            <person name="Yin W.F."/>
            <person name="Chan K.G."/>
        </authorList>
    </citation>
    <scope>NUCLEOTIDE SEQUENCE [LARGE SCALE GENOMIC DNA]</scope>
    <source>
        <strain evidence="5 6">GG4</strain>
    </source>
</reference>
<dbReference type="SMART" id="SM00895">
    <property type="entry name" value="FCD"/>
    <property type="match status" value="1"/>
</dbReference>
<accession>A0A9W3PB82</accession>
<evidence type="ECO:0000256" key="2">
    <source>
        <dbReference type="ARBA" id="ARBA00023125"/>
    </source>
</evidence>
<dbReference type="PANTHER" id="PTHR43537:SF51">
    <property type="entry name" value="HTH-TYPE TRANSCRIPTIONAL REGULATOR LGOR-RELATED"/>
    <property type="match status" value="1"/>
</dbReference>
<proteinExistence type="predicted"/>
<dbReference type="Gene3D" id="1.10.10.10">
    <property type="entry name" value="Winged helix-like DNA-binding domain superfamily/Winged helix DNA-binding domain"/>
    <property type="match status" value="1"/>
</dbReference>
<dbReference type="Proteomes" id="UP000032866">
    <property type="component" value="Chromosome 2"/>
</dbReference>
<dbReference type="PANTHER" id="PTHR43537">
    <property type="entry name" value="TRANSCRIPTIONAL REGULATOR, GNTR FAMILY"/>
    <property type="match status" value="1"/>
</dbReference>
<dbReference type="GO" id="GO:0003700">
    <property type="term" value="F:DNA-binding transcription factor activity"/>
    <property type="evidence" value="ECO:0007669"/>
    <property type="project" value="InterPro"/>
</dbReference>
<keyword evidence="1" id="KW-0805">Transcription regulation</keyword>
<dbReference type="InterPro" id="IPR008920">
    <property type="entry name" value="TF_FadR/GntR_C"/>
</dbReference>
<dbReference type="InterPro" id="IPR036390">
    <property type="entry name" value="WH_DNA-bd_sf"/>
</dbReference>
<dbReference type="KEGG" id="bct:GEM_3976"/>
<dbReference type="InterPro" id="IPR000524">
    <property type="entry name" value="Tscrpt_reg_HTH_GntR"/>
</dbReference>
<evidence type="ECO:0000313" key="5">
    <source>
        <dbReference type="EMBL" id="AFQ50366.1"/>
    </source>
</evidence>
<evidence type="ECO:0000256" key="3">
    <source>
        <dbReference type="ARBA" id="ARBA00023163"/>
    </source>
</evidence>
<dbReference type="EMBL" id="CP003775">
    <property type="protein sequence ID" value="AFQ50366.1"/>
    <property type="molecule type" value="Genomic_DNA"/>
</dbReference>
<dbReference type="PRINTS" id="PR00035">
    <property type="entry name" value="HTHGNTR"/>
</dbReference>
<name>A0A9W3PB82_BURCE</name>
<keyword evidence="3" id="KW-0804">Transcription</keyword>
<sequence length="255" mass="28140">MRASCLPPSCRFMKSEPTVQDAFIARLIPAAFALDRSKALSVQIHALLRDAIVTMTLHPNDVIYERAIAEALGVSRTPVREALLQLAREELVLIAAQSGTFVAPVKREQFAESALIRKVLETAAIRRAAEIISARELEQLHDIQEAHRRAIARGNAVAAIACDNAFHATVSAAARLPRVQQLVEIVRAPIDRVRHVTVRDPVVGEVTLAQHQKLLEALERHDADAAERALHEHLDDAYARQQRAYDANVALFEGS</sequence>
<evidence type="ECO:0000259" key="4">
    <source>
        <dbReference type="PROSITE" id="PS50949"/>
    </source>
</evidence>